<protein>
    <submittedName>
        <fullName evidence="7">A disintegrin and metalloproteinase with thrombospondin motifs 19-like</fullName>
    </submittedName>
</protein>
<dbReference type="SUPFAM" id="SSF49899">
    <property type="entry name" value="Concanavalin A-like lectins/glucanases"/>
    <property type="match status" value="1"/>
</dbReference>
<dbReference type="OrthoDB" id="5855429at2759"/>
<dbReference type="InterPro" id="IPR010294">
    <property type="entry name" value="ADAMTS_spacer1"/>
</dbReference>
<dbReference type="RefSeq" id="XP_031573733.1">
    <property type="nucleotide sequence ID" value="XM_031717873.1"/>
</dbReference>
<keyword evidence="3" id="KW-0677">Repeat</keyword>
<dbReference type="SUPFAM" id="SSF82895">
    <property type="entry name" value="TSP-1 type 1 repeat"/>
    <property type="match status" value="3"/>
</dbReference>
<reference evidence="7" key="1">
    <citation type="submission" date="2025-08" db="UniProtKB">
        <authorList>
            <consortium name="RefSeq"/>
        </authorList>
    </citation>
    <scope>IDENTIFICATION</scope>
    <source>
        <tissue evidence="7">Tentacle</tissue>
    </source>
</reference>
<keyword evidence="6" id="KW-1185">Reference proteome</keyword>
<comment type="subcellular location">
    <subcellularLocation>
        <location evidence="1">Secreted</location>
    </subcellularLocation>
</comment>
<evidence type="ECO:0000313" key="6">
    <source>
        <dbReference type="Proteomes" id="UP000515163"/>
    </source>
</evidence>
<accession>A0A6P8J7C1</accession>
<dbReference type="InParanoid" id="A0A6P8J7C1"/>
<dbReference type="InterPro" id="IPR013273">
    <property type="entry name" value="ADAMTS/ADAMTS-like"/>
</dbReference>
<dbReference type="FunFam" id="2.60.120.200:FF:000182">
    <property type="entry name" value="MAM and LDL-receptor class A domain-containing protein 1"/>
    <property type="match status" value="1"/>
</dbReference>
<dbReference type="GO" id="GO:0005576">
    <property type="term" value="C:extracellular region"/>
    <property type="evidence" value="ECO:0007669"/>
    <property type="project" value="UniProtKB-SubCell"/>
</dbReference>
<evidence type="ECO:0000256" key="3">
    <source>
        <dbReference type="ARBA" id="ARBA00022737"/>
    </source>
</evidence>
<dbReference type="SMART" id="SM00137">
    <property type="entry name" value="MAM"/>
    <property type="match status" value="1"/>
</dbReference>
<dbReference type="Pfam" id="PF19030">
    <property type="entry name" value="TSP1_ADAMTS"/>
    <property type="match status" value="3"/>
</dbReference>
<dbReference type="GeneID" id="116307605"/>
<dbReference type="KEGG" id="aten:116307605"/>
<dbReference type="InterPro" id="IPR050439">
    <property type="entry name" value="ADAMTS_ADAMTS-like"/>
</dbReference>
<evidence type="ECO:0000256" key="4">
    <source>
        <dbReference type="ARBA" id="ARBA00023157"/>
    </source>
</evidence>
<dbReference type="CDD" id="cd06263">
    <property type="entry name" value="MAM"/>
    <property type="match status" value="1"/>
</dbReference>
<sequence length="595" mass="67171">MEPCQTYCVSNASGIIIRIPVEDGSRCYENPAKLDVCVKGKCQVVGCDGEIGSEVVYDNCGICNGFNDTCTMNKGTITMTPEDENLMLECPVGATNILVQEFSDSRNHLVVQNTGAANETFINGGSNVTSPGVYEISGTKFVYSRDENMEKLLALGPIKENLIVKVKKSRKQKVSPSFVKFQYFKPKKEPEVYIWKPKHWLNCSKPCGGGIQERVYECYRKRSMKKMETKFCVGVTKPKPRIRKCNQKECEIRFTWVVTKWESCSVTCGDGMQKRDVYCKRSTYGVRSSKVSDLFCDGKKPPNIQKCTKVPCVARWVAGPWQECSKTCGRGLRTRSVDCLYLKTNKSSWQCTEESKLPTTGYCQLIKCVKDAPVIIGNLSCTFEAGFCRWRNTRREDNFDWSLRMGLTPSRYTGPTNDHTFHSTKGKYIFIEASAPQSSGDKARIISPLITISKLCLDFWYHMLGKTMGTINVYLKTVNGDKKLWHKEGNQGPRWNNARLQITSSVKYRIIFEAVRGNGYSGDAALDDITVYSGKCPKSKYVKTECEGDISRYCQLAVRYQWCSSVAWGEGLCCDSCSTAVKFRQRRKSMKGFGR</sequence>
<dbReference type="Proteomes" id="UP000515163">
    <property type="component" value="Unplaced"/>
</dbReference>
<name>A0A6P8J7C1_ACTTE</name>
<dbReference type="PRINTS" id="PR01857">
    <property type="entry name" value="ADAMTSFAMILY"/>
</dbReference>
<dbReference type="GO" id="GO:0031012">
    <property type="term" value="C:extracellular matrix"/>
    <property type="evidence" value="ECO:0007669"/>
    <property type="project" value="TreeGrafter"/>
</dbReference>
<dbReference type="Gene3D" id="2.60.120.200">
    <property type="match status" value="1"/>
</dbReference>
<gene>
    <name evidence="7" type="primary">LOC116307605</name>
</gene>
<dbReference type="Pfam" id="PF05986">
    <property type="entry name" value="ADAMTS_spacer1"/>
    <property type="match status" value="1"/>
</dbReference>
<dbReference type="InterPro" id="IPR036383">
    <property type="entry name" value="TSP1_rpt_sf"/>
</dbReference>
<organism evidence="6 7">
    <name type="scientific">Actinia tenebrosa</name>
    <name type="common">Australian red waratah sea anemone</name>
    <dbReference type="NCBI Taxonomy" id="6105"/>
    <lineage>
        <taxon>Eukaryota</taxon>
        <taxon>Metazoa</taxon>
        <taxon>Cnidaria</taxon>
        <taxon>Anthozoa</taxon>
        <taxon>Hexacorallia</taxon>
        <taxon>Actiniaria</taxon>
        <taxon>Actiniidae</taxon>
        <taxon>Actinia</taxon>
    </lineage>
</organism>
<evidence type="ECO:0000259" key="5">
    <source>
        <dbReference type="PROSITE" id="PS50060"/>
    </source>
</evidence>
<dbReference type="InterPro" id="IPR013320">
    <property type="entry name" value="ConA-like_dom_sf"/>
</dbReference>
<dbReference type="PANTHER" id="PTHR13723">
    <property type="entry name" value="ADAMTS A DISINTEGRIN AND METALLOPROTEASE WITH THROMBOSPONDIN MOTIFS PROTEASE"/>
    <property type="match status" value="1"/>
</dbReference>
<dbReference type="InterPro" id="IPR000998">
    <property type="entry name" value="MAM_dom"/>
</dbReference>
<evidence type="ECO:0000313" key="7">
    <source>
        <dbReference type="RefSeq" id="XP_031573733.1"/>
    </source>
</evidence>
<dbReference type="Gene3D" id="2.60.120.830">
    <property type="match status" value="1"/>
</dbReference>
<dbReference type="Gene3D" id="2.20.100.10">
    <property type="entry name" value="Thrombospondin type-1 (TSP1) repeat"/>
    <property type="match status" value="3"/>
</dbReference>
<dbReference type="GO" id="GO:0030198">
    <property type="term" value="P:extracellular matrix organization"/>
    <property type="evidence" value="ECO:0007669"/>
    <property type="project" value="InterPro"/>
</dbReference>
<dbReference type="Pfam" id="PF00629">
    <property type="entry name" value="MAM"/>
    <property type="match status" value="1"/>
</dbReference>
<evidence type="ECO:0000256" key="1">
    <source>
        <dbReference type="ARBA" id="ARBA00004613"/>
    </source>
</evidence>
<keyword evidence="4" id="KW-1015">Disulfide bond</keyword>
<proteinExistence type="predicted"/>
<dbReference type="PROSITE" id="PS50092">
    <property type="entry name" value="TSP1"/>
    <property type="match status" value="3"/>
</dbReference>
<dbReference type="SMART" id="SM00209">
    <property type="entry name" value="TSP1"/>
    <property type="match status" value="3"/>
</dbReference>
<dbReference type="GO" id="GO:0016020">
    <property type="term" value="C:membrane"/>
    <property type="evidence" value="ECO:0007669"/>
    <property type="project" value="InterPro"/>
</dbReference>
<keyword evidence="2" id="KW-0964">Secreted</keyword>
<dbReference type="AlphaFoldDB" id="A0A6P8J7C1"/>
<feature type="domain" description="MAM" evidence="5">
    <location>
        <begin position="379"/>
        <end position="538"/>
    </location>
</feature>
<evidence type="ECO:0000256" key="2">
    <source>
        <dbReference type="ARBA" id="ARBA00022525"/>
    </source>
</evidence>
<dbReference type="PROSITE" id="PS50060">
    <property type="entry name" value="MAM_2"/>
    <property type="match status" value="1"/>
</dbReference>
<dbReference type="Pfam" id="PF19236">
    <property type="entry name" value="ADAMTS_CR_3"/>
    <property type="match status" value="1"/>
</dbReference>
<dbReference type="InterPro" id="IPR045371">
    <property type="entry name" value="ADAMTS_CR_3"/>
</dbReference>
<dbReference type="PANTHER" id="PTHR13723:SF313">
    <property type="entry name" value="PEPTIDASE M12B DOMAIN-CONTAINING PROTEIN"/>
    <property type="match status" value="1"/>
</dbReference>
<dbReference type="InterPro" id="IPR000884">
    <property type="entry name" value="TSP1_rpt"/>
</dbReference>